<comment type="caution">
    <text evidence="1">The sequence shown here is derived from an EMBL/GenBank/DDBJ whole genome shotgun (WGS) entry which is preliminary data.</text>
</comment>
<name>A0A3M7RFN8_BRAPC</name>
<accession>A0A3M7RFN8</accession>
<dbReference type="Proteomes" id="UP000276133">
    <property type="component" value="Unassembled WGS sequence"/>
</dbReference>
<organism evidence="1 2">
    <name type="scientific">Brachionus plicatilis</name>
    <name type="common">Marine rotifer</name>
    <name type="synonym">Brachionus muelleri</name>
    <dbReference type="NCBI Taxonomy" id="10195"/>
    <lineage>
        <taxon>Eukaryota</taxon>
        <taxon>Metazoa</taxon>
        <taxon>Spiralia</taxon>
        <taxon>Gnathifera</taxon>
        <taxon>Rotifera</taxon>
        <taxon>Eurotatoria</taxon>
        <taxon>Monogononta</taxon>
        <taxon>Pseudotrocha</taxon>
        <taxon>Ploima</taxon>
        <taxon>Brachionidae</taxon>
        <taxon>Brachionus</taxon>
    </lineage>
</organism>
<gene>
    <name evidence="1" type="ORF">BpHYR1_004344</name>
</gene>
<evidence type="ECO:0000313" key="2">
    <source>
        <dbReference type="Proteomes" id="UP000276133"/>
    </source>
</evidence>
<dbReference type="EMBL" id="REGN01003490">
    <property type="protein sequence ID" value="RNA22311.1"/>
    <property type="molecule type" value="Genomic_DNA"/>
</dbReference>
<dbReference type="AlphaFoldDB" id="A0A3M7RFN8"/>
<proteinExistence type="predicted"/>
<keyword evidence="2" id="KW-1185">Reference proteome</keyword>
<protein>
    <submittedName>
        <fullName evidence="1">Uncharacterized protein</fullName>
    </submittedName>
</protein>
<reference evidence="1 2" key="1">
    <citation type="journal article" date="2018" name="Sci. Rep.">
        <title>Genomic signatures of local adaptation to the degree of environmental predictability in rotifers.</title>
        <authorList>
            <person name="Franch-Gras L."/>
            <person name="Hahn C."/>
            <person name="Garcia-Roger E.M."/>
            <person name="Carmona M.J."/>
            <person name="Serra M."/>
            <person name="Gomez A."/>
        </authorList>
    </citation>
    <scope>NUCLEOTIDE SEQUENCE [LARGE SCALE GENOMIC DNA]</scope>
    <source>
        <strain evidence="1">HYR1</strain>
    </source>
</reference>
<evidence type="ECO:0000313" key="1">
    <source>
        <dbReference type="EMBL" id="RNA22311.1"/>
    </source>
</evidence>
<sequence>MKQVSFHSSPNTCCCQWHPKKSKIKHRSMAMAIIPSSAKTLQFIAWFKQVFTFCTKISHCLNNFTLSTWQARSALKQLTKNEVISLKNL</sequence>